<dbReference type="Gene3D" id="3.10.620.30">
    <property type="match status" value="1"/>
</dbReference>
<evidence type="ECO:0000313" key="6">
    <source>
        <dbReference type="Proteomes" id="UP000826513"/>
    </source>
</evidence>
<feature type="signal peptide" evidence="1">
    <location>
        <begin position="1"/>
        <end position="26"/>
    </location>
</feature>
<dbReference type="Proteomes" id="UP000298664">
    <property type="component" value="Chromosome Linear"/>
</dbReference>
<gene>
    <name evidence="2" type="ORF">CFBP5473_19145</name>
    <name evidence="4" type="ORF">CFBP5477_017665</name>
    <name evidence="3" type="ORF">J5285_19205</name>
</gene>
<dbReference type="PANTHER" id="PTHR39327:SF1">
    <property type="entry name" value="BLR5470 PROTEIN"/>
    <property type="match status" value="1"/>
</dbReference>
<proteinExistence type="predicted"/>
<dbReference type="AlphaFoldDB" id="A0A4D7DXV0"/>
<organism evidence="2 5">
    <name type="scientific">Agrobacterium larrymoorei</name>
    <dbReference type="NCBI Taxonomy" id="160699"/>
    <lineage>
        <taxon>Bacteria</taxon>
        <taxon>Pseudomonadati</taxon>
        <taxon>Pseudomonadota</taxon>
        <taxon>Alphaproteobacteria</taxon>
        <taxon>Hyphomicrobiales</taxon>
        <taxon>Rhizobiaceae</taxon>
        <taxon>Rhizobium/Agrobacterium group</taxon>
        <taxon>Agrobacterium</taxon>
    </lineage>
</organism>
<name>A0A4D7DXV0_9HYPH</name>
<dbReference type="InterPro" id="IPR010319">
    <property type="entry name" value="Transglutaminase-like_Cys_pept"/>
</dbReference>
<accession>A0A4D7DXV0</accession>
<dbReference type="Pfam" id="PF06035">
    <property type="entry name" value="Peptidase_C93"/>
    <property type="match status" value="1"/>
</dbReference>
<dbReference type="Proteomes" id="UP000298545">
    <property type="component" value="Chromosome linear"/>
</dbReference>
<dbReference type="STRING" id="1367849.GCA_000518585_01918"/>
<evidence type="ECO:0000313" key="4">
    <source>
        <dbReference type="EMBL" id="WHA43083.1"/>
    </source>
</evidence>
<dbReference type="EMBL" id="CP039692">
    <property type="protein sequence ID" value="QCJ00055.1"/>
    <property type="molecule type" value="Genomic_DNA"/>
</dbReference>
<feature type="chain" id="PRO_5044606466" evidence="1">
    <location>
        <begin position="27"/>
        <end position="204"/>
    </location>
</feature>
<reference evidence="4" key="3">
    <citation type="submission" date="2023-05" db="EMBL/GenBank/DDBJ databases">
        <title>Complete genome sequence of Agrobacterium larrymoorei CFBP5477.</title>
        <authorList>
            <person name="Yen H.-C."/>
            <person name="Chou L."/>
            <person name="Lin Y.-C."/>
            <person name="Lai E.-M."/>
            <person name="Kuo C.-H."/>
        </authorList>
    </citation>
    <scope>NUCLEOTIDE SEQUENCE</scope>
    <source>
        <strain evidence="4">CFBP5477</strain>
    </source>
</reference>
<sequence>MMNAPRARALLVAVAAGLLSAASVQAENKGSPAMVTGGITSQPIGHYEFCQRYASECDIRSKLTPPPRVTEYGWTVVRDINTEVNTTIVAMTDQEVYGKDEYWEYPKTAGDCEDFVLLKRKKLIEKGFAVSDLLITVVRKPDGEGHAVLTLRTSDGDFILDNLSNDVKLWTDTNYTYLKRQASFNSGRWVSIEDGRDVLVGALR</sequence>
<dbReference type="EMBL" id="CP124734">
    <property type="protein sequence ID" value="WHA43083.1"/>
    <property type="molecule type" value="Genomic_DNA"/>
</dbReference>
<keyword evidence="6" id="KW-1185">Reference proteome</keyword>
<dbReference type="RefSeq" id="WP_027674719.1">
    <property type="nucleotide sequence ID" value="NZ_CP039692.1"/>
</dbReference>
<reference evidence="2 5" key="1">
    <citation type="submission" date="2019-04" db="EMBL/GenBank/DDBJ databases">
        <title>Complete genome sequence of Agrobacterium larrymoorei CFBP5473.</title>
        <authorList>
            <person name="Haryono M."/>
            <person name="Chou L."/>
            <person name="Lin Y.-C."/>
            <person name="Lai E.-M."/>
            <person name="Kuo C.-H."/>
        </authorList>
    </citation>
    <scope>NUCLEOTIDE SEQUENCE [LARGE SCALE GENOMIC DNA]</scope>
    <source>
        <strain evidence="2 5">CFBP5473</strain>
    </source>
</reference>
<reference evidence="3 6" key="2">
    <citation type="submission" date="2021-03" db="EMBL/GenBank/DDBJ databases">
        <title>Rapid diversification of plasmids in a genus of pathogenic and nitrogen fixing bacteria.</title>
        <authorList>
            <person name="Weisberg A.J."/>
            <person name="Miller M."/>
            <person name="Ream W."/>
            <person name="Grunwald N.J."/>
            <person name="Chang J.H."/>
        </authorList>
    </citation>
    <scope>NUCLEOTIDE SEQUENCE [LARGE SCALE GENOMIC DNA]</scope>
    <source>
        <strain evidence="3 6">AF3.44</strain>
    </source>
</reference>
<dbReference type="KEGG" id="alf:CFBP5473_19145"/>
<evidence type="ECO:0000313" key="3">
    <source>
        <dbReference type="EMBL" id="QYA09503.1"/>
    </source>
</evidence>
<dbReference type="Proteomes" id="UP000826513">
    <property type="component" value="Chromosome 2"/>
</dbReference>
<evidence type="ECO:0000256" key="1">
    <source>
        <dbReference type="SAM" id="SignalP"/>
    </source>
</evidence>
<protein>
    <submittedName>
        <fullName evidence="2 3">Transglutaminase</fullName>
    </submittedName>
</protein>
<evidence type="ECO:0000313" key="5">
    <source>
        <dbReference type="Proteomes" id="UP000298545"/>
    </source>
</evidence>
<evidence type="ECO:0000313" key="2">
    <source>
        <dbReference type="EMBL" id="QCJ00055.1"/>
    </source>
</evidence>
<keyword evidence="1" id="KW-0732">Signal</keyword>
<dbReference type="PANTHER" id="PTHR39327">
    <property type="match status" value="1"/>
</dbReference>
<dbReference type="EMBL" id="CP072168">
    <property type="protein sequence ID" value="QYA09503.1"/>
    <property type="molecule type" value="Genomic_DNA"/>
</dbReference>
<dbReference type="OrthoDB" id="7206808at2"/>